<dbReference type="NCBIfam" id="NF004624">
    <property type="entry name" value="PRK05964.1"/>
    <property type="match status" value="1"/>
</dbReference>
<dbReference type="InterPro" id="IPR005815">
    <property type="entry name" value="BioA"/>
</dbReference>
<dbReference type="Pfam" id="PF00202">
    <property type="entry name" value="Aminotran_3"/>
    <property type="match status" value="1"/>
</dbReference>
<keyword evidence="9" id="KW-1185">Reference proteome</keyword>
<keyword evidence="6 7" id="KW-0663">Pyridoxal phosphate</keyword>
<protein>
    <recommendedName>
        <fullName evidence="7">Adenosylmethionine-8-amino-7-oxononanoate aminotransferase</fullName>
        <ecNumber evidence="7">2.6.1.62</ecNumber>
    </recommendedName>
    <alternativeName>
        <fullName evidence="7">7,8-diamino-pelargonic acid aminotransferase</fullName>
        <shortName evidence="7">DAPA AT</shortName>
        <shortName evidence="7">DAPA aminotransferase</shortName>
    </alternativeName>
    <alternativeName>
        <fullName evidence="7">7,8-diaminononanoate synthase</fullName>
        <shortName evidence="7">DANS</shortName>
    </alternativeName>
    <alternativeName>
        <fullName evidence="7">Diaminopelargonic acid synthase</fullName>
    </alternativeName>
</protein>
<comment type="caution">
    <text evidence="8">The sequence shown here is derived from an EMBL/GenBank/DDBJ whole genome shotgun (WGS) entry which is preliminary data.</text>
</comment>
<evidence type="ECO:0000256" key="6">
    <source>
        <dbReference type="ARBA" id="ARBA00022898"/>
    </source>
</evidence>
<dbReference type="InterPro" id="IPR015421">
    <property type="entry name" value="PyrdxlP-dep_Trfase_major"/>
</dbReference>
<keyword evidence="5 7" id="KW-0093">Biotin biosynthesis</keyword>
<comment type="similarity">
    <text evidence="7">Belongs to the class-III pyridoxal-phosphate-dependent aminotransferase family. BioA subfamily.</text>
</comment>
<keyword evidence="7" id="KW-0963">Cytoplasm</keyword>
<dbReference type="EMBL" id="BAAALG010000001">
    <property type="protein sequence ID" value="GAA1090807.1"/>
    <property type="molecule type" value="Genomic_DNA"/>
</dbReference>
<comment type="cofactor">
    <cofactor evidence="1 7">
        <name>pyridoxal 5'-phosphate</name>
        <dbReference type="ChEBI" id="CHEBI:597326"/>
    </cofactor>
</comment>
<name>A0ABN1TJN2_9ACTN</name>
<feature type="binding site" evidence="7">
    <location>
        <position position="55"/>
    </location>
    <ligand>
        <name>substrate</name>
    </ligand>
</feature>
<dbReference type="PANTHER" id="PTHR42684:SF17">
    <property type="entry name" value="ADENOSYLMETHIONINE-8-AMINO-7-OXONONANOATE AMINOTRANSFERASE"/>
    <property type="match status" value="1"/>
</dbReference>
<dbReference type="PANTHER" id="PTHR42684">
    <property type="entry name" value="ADENOSYLMETHIONINE-8-AMINO-7-OXONONANOATE AMINOTRANSFERASE"/>
    <property type="match status" value="1"/>
</dbReference>
<dbReference type="InterPro" id="IPR015422">
    <property type="entry name" value="PyrdxlP-dep_Trfase_small"/>
</dbReference>
<feature type="binding site" evidence="7">
    <location>
        <position position="148"/>
    </location>
    <ligand>
        <name>substrate</name>
    </ligand>
</feature>
<dbReference type="InterPro" id="IPR005814">
    <property type="entry name" value="Aminotrans_3"/>
</dbReference>
<sequence>MLVTRDDVLAFDREHLWHPYASIADPAPVRQVVGAAGARLRLADGAEVVDGMSSWWSAIHGYRHPVLDAAAHAQLDEFAHVMFGGLTHAPAVELGRRLVAMTPEPLQRVFLADSGSVAVEVAIKMTLQHQRGCGRTERTRMLTVLGGYHGDTFHAMSVTDPLGGMHRMWRGMLPEQVFAPQPPRADAGAWEIAAWADAFRTVAAAHAGELAGIIVEPLLQGAGGMHPYPAACLETFREVADEHGLVLVFDEIATGFGRTGRLFASELVVPDILCVGKALTGGYLSLAAVLTSDEVAQGVSASDSGVIMHGPTFMANPLACAIASASLDLLTSSDWAASVQRIGTALRAGLAGLRGLPGVADVRTIGAVGIVQLDHGVEVAAATDAALAQGVWLRPFRDLVYVMPPYVTSDEELDRLVRGVEAAVRAG</sequence>
<organism evidence="8 9">
    <name type="scientific">Nocardioides dubius</name>
    <dbReference type="NCBI Taxonomy" id="317019"/>
    <lineage>
        <taxon>Bacteria</taxon>
        <taxon>Bacillati</taxon>
        <taxon>Actinomycetota</taxon>
        <taxon>Actinomycetes</taxon>
        <taxon>Propionibacteriales</taxon>
        <taxon>Nocardioidaceae</taxon>
        <taxon>Nocardioides</taxon>
    </lineage>
</organism>
<dbReference type="PROSITE" id="PS00600">
    <property type="entry name" value="AA_TRANSFER_CLASS_3"/>
    <property type="match status" value="1"/>
</dbReference>
<dbReference type="InterPro" id="IPR049704">
    <property type="entry name" value="Aminotrans_3_PPA_site"/>
</dbReference>
<keyword evidence="4 7" id="KW-0949">S-adenosyl-L-methionine</keyword>
<comment type="subcellular location">
    <subcellularLocation>
        <location evidence="7">Cytoplasm</location>
    </subcellularLocation>
</comment>
<evidence type="ECO:0000256" key="5">
    <source>
        <dbReference type="ARBA" id="ARBA00022756"/>
    </source>
</evidence>
<feature type="site" description="Participates in the substrate recognition with KAPA and in a stacking interaction with the adenine ring of SAM" evidence="7">
    <location>
        <position position="20"/>
    </location>
</feature>
<keyword evidence="3 7" id="KW-0808">Transferase</keyword>
<evidence type="ECO:0000256" key="2">
    <source>
        <dbReference type="ARBA" id="ARBA00022576"/>
    </source>
</evidence>
<evidence type="ECO:0000256" key="4">
    <source>
        <dbReference type="ARBA" id="ARBA00022691"/>
    </source>
</evidence>
<gene>
    <name evidence="7" type="primary">bioA</name>
    <name evidence="8" type="ORF">GCM10009668_01810</name>
</gene>
<proteinExistence type="inferred from homology"/>
<accession>A0ABN1TJN2</accession>
<feature type="binding site" evidence="7">
    <location>
        <position position="394"/>
    </location>
    <ligand>
        <name>substrate</name>
    </ligand>
</feature>
<dbReference type="Gene3D" id="3.40.640.10">
    <property type="entry name" value="Type I PLP-dependent aspartate aminotransferase-like (Major domain)"/>
    <property type="match status" value="1"/>
</dbReference>
<evidence type="ECO:0000256" key="3">
    <source>
        <dbReference type="ARBA" id="ARBA00022679"/>
    </source>
</evidence>
<reference evidence="8 9" key="1">
    <citation type="journal article" date="2019" name="Int. J. Syst. Evol. Microbiol.">
        <title>The Global Catalogue of Microorganisms (GCM) 10K type strain sequencing project: providing services to taxonomists for standard genome sequencing and annotation.</title>
        <authorList>
            <consortium name="The Broad Institute Genomics Platform"/>
            <consortium name="The Broad Institute Genome Sequencing Center for Infectious Disease"/>
            <person name="Wu L."/>
            <person name="Ma J."/>
        </authorList>
    </citation>
    <scope>NUCLEOTIDE SEQUENCE [LARGE SCALE GENOMIC DNA]</scope>
    <source>
        <strain evidence="8 9">JCM 13008</strain>
    </source>
</reference>
<dbReference type="RefSeq" id="WP_343990341.1">
    <property type="nucleotide sequence ID" value="NZ_BAAALG010000001.1"/>
</dbReference>
<dbReference type="CDD" id="cd00610">
    <property type="entry name" value="OAT_like"/>
    <property type="match status" value="1"/>
</dbReference>
<comment type="subunit">
    <text evidence="7">Homodimer.</text>
</comment>
<feature type="binding site" evidence="7">
    <location>
        <begin position="115"/>
        <end position="116"/>
    </location>
    <ligand>
        <name>pyridoxal 5'-phosphate</name>
        <dbReference type="ChEBI" id="CHEBI:597326"/>
    </ligand>
</feature>
<dbReference type="EC" id="2.6.1.62" evidence="7"/>
<dbReference type="NCBIfam" id="TIGR00508">
    <property type="entry name" value="bioA"/>
    <property type="match status" value="1"/>
</dbReference>
<evidence type="ECO:0000256" key="7">
    <source>
        <dbReference type="HAMAP-Rule" id="MF_00834"/>
    </source>
</evidence>
<feature type="binding site" evidence="7">
    <location>
        <position position="277"/>
    </location>
    <ligand>
        <name>substrate</name>
    </ligand>
</feature>
<comment type="catalytic activity">
    <reaction evidence="7">
        <text>(8S)-8-amino-7-oxononanoate + S-adenosyl-L-methionine = S-adenosyl-4-methylsulfanyl-2-oxobutanoate + (7R,8S)-7,8-diammoniononanoate</text>
        <dbReference type="Rhea" id="RHEA:16861"/>
        <dbReference type="ChEBI" id="CHEBI:16490"/>
        <dbReference type="ChEBI" id="CHEBI:59789"/>
        <dbReference type="ChEBI" id="CHEBI:149468"/>
        <dbReference type="ChEBI" id="CHEBI:149469"/>
        <dbReference type="EC" id="2.6.1.62"/>
    </reaction>
</comment>
<evidence type="ECO:0000313" key="9">
    <source>
        <dbReference type="Proteomes" id="UP001501581"/>
    </source>
</evidence>
<feature type="binding site" evidence="7">
    <location>
        <position position="310"/>
    </location>
    <ligand>
        <name>substrate</name>
    </ligand>
</feature>
<feature type="modified residue" description="N6-(pyridoxal phosphate)lysine" evidence="7">
    <location>
        <position position="277"/>
    </location>
</feature>
<dbReference type="HAMAP" id="MF_00834">
    <property type="entry name" value="BioA"/>
    <property type="match status" value="1"/>
</dbReference>
<comment type="pathway">
    <text evidence="7">Cofactor biosynthesis; biotin biosynthesis; 7,8-diaminononanoate from 8-amino-7-oxononanoate (SAM route): step 1/1.</text>
</comment>
<dbReference type="SUPFAM" id="SSF53383">
    <property type="entry name" value="PLP-dependent transferases"/>
    <property type="match status" value="1"/>
</dbReference>
<keyword evidence="2 7" id="KW-0032">Aminotransferase</keyword>
<dbReference type="InterPro" id="IPR015424">
    <property type="entry name" value="PyrdxlP-dep_Trfase"/>
</dbReference>
<comment type="function">
    <text evidence="7">Catalyzes the transfer of the alpha-amino group from S-adenosyl-L-methionine (SAM) to 7-keto-8-aminopelargonic acid (KAPA) to form 7,8-diaminopelargonic acid (DAPA). It is the only aminotransferase known to utilize SAM as an amino donor.</text>
</comment>
<evidence type="ECO:0000256" key="1">
    <source>
        <dbReference type="ARBA" id="ARBA00001933"/>
    </source>
</evidence>
<dbReference type="Proteomes" id="UP001501581">
    <property type="component" value="Unassembled WGS sequence"/>
</dbReference>
<feature type="binding site" evidence="7">
    <location>
        <begin position="311"/>
        <end position="312"/>
    </location>
    <ligand>
        <name>pyridoxal 5'-phosphate</name>
        <dbReference type="ChEBI" id="CHEBI:597326"/>
    </ligand>
</feature>
<evidence type="ECO:0000313" key="8">
    <source>
        <dbReference type="EMBL" id="GAA1090807.1"/>
    </source>
</evidence>
<feature type="binding site" evidence="7">
    <location>
        <position position="250"/>
    </location>
    <ligand>
        <name>pyridoxal 5'-phosphate</name>
        <dbReference type="ChEBI" id="CHEBI:597326"/>
    </ligand>
</feature>
<dbReference type="Gene3D" id="3.90.1150.10">
    <property type="entry name" value="Aspartate Aminotransferase, domain 1"/>
    <property type="match status" value="1"/>
</dbReference>